<dbReference type="GO" id="GO:0048040">
    <property type="term" value="F:UDP-glucuronate decarboxylase activity"/>
    <property type="evidence" value="ECO:0007669"/>
    <property type="project" value="TreeGrafter"/>
</dbReference>
<name>A0A1I4UQN3_9BURK</name>
<dbReference type="Proteomes" id="UP000199470">
    <property type="component" value="Unassembled WGS sequence"/>
</dbReference>
<accession>A0A1I4UQN3</accession>
<dbReference type="GO" id="GO:0005737">
    <property type="term" value="C:cytoplasm"/>
    <property type="evidence" value="ECO:0007669"/>
    <property type="project" value="TreeGrafter"/>
</dbReference>
<dbReference type="PANTHER" id="PTHR43078:SF6">
    <property type="entry name" value="UDP-GLUCURONIC ACID DECARBOXYLASE 1"/>
    <property type="match status" value="1"/>
</dbReference>
<dbReference type="AlphaFoldDB" id="A0A1I4UQN3"/>
<keyword evidence="2" id="KW-0210">Decarboxylase</keyword>
<evidence type="ECO:0000256" key="1">
    <source>
        <dbReference type="ARBA" id="ARBA00001911"/>
    </source>
</evidence>
<dbReference type="Gene3D" id="3.40.50.720">
    <property type="entry name" value="NAD(P)-binding Rossmann-like Domain"/>
    <property type="match status" value="1"/>
</dbReference>
<dbReference type="GO" id="GO:0042732">
    <property type="term" value="P:D-xylose metabolic process"/>
    <property type="evidence" value="ECO:0007669"/>
    <property type="project" value="InterPro"/>
</dbReference>
<keyword evidence="3" id="KW-0520">NAD</keyword>
<keyword evidence="7" id="KW-1185">Reference proteome</keyword>
<keyword evidence="4" id="KW-0456">Lyase</keyword>
<evidence type="ECO:0000256" key="3">
    <source>
        <dbReference type="ARBA" id="ARBA00023027"/>
    </source>
</evidence>
<evidence type="ECO:0000259" key="5">
    <source>
        <dbReference type="Pfam" id="PF01370"/>
    </source>
</evidence>
<reference evidence="6 7" key="1">
    <citation type="submission" date="2016-10" db="EMBL/GenBank/DDBJ databases">
        <authorList>
            <person name="de Groot N.N."/>
        </authorList>
    </citation>
    <scope>NUCLEOTIDE SEQUENCE [LARGE SCALE GENOMIC DNA]</scope>
    <source>
        <strain evidence="6 7">ATCC 43154</strain>
    </source>
</reference>
<proteinExistence type="predicted"/>
<dbReference type="InterPro" id="IPR036291">
    <property type="entry name" value="NAD(P)-bd_dom_sf"/>
</dbReference>
<dbReference type="RefSeq" id="WP_093391181.1">
    <property type="nucleotide sequence ID" value="NZ_FOTW01000047.1"/>
</dbReference>
<evidence type="ECO:0000313" key="7">
    <source>
        <dbReference type="Proteomes" id="UP000199470"/>
    </source>
</evidence>
<dbReference type="SUPFAM" id="SSF51735">
    <property type="entry name" value="NAD(P)-binding Rossmann-fold domains"/>
    <property type="match status" value="1"/>
</dbReference>
<dbReference type="PANTHER" id="PTHR43078">
    <property type="entry name" value="UDP-GLUCURONIC ACID DECARBOXYLASE-RELATED"/>
    <property type="match status" value="1"/>
</dbReference>
<dbReference type="GO" id="GO:0070403">
    <property type="term" value="F:NAD+ binding"/>
    <property type="evidence" value="ECO:0007669"/>
    <property type="project" value="InterPro"/>
</dbReference>
<dbReference type="OrthoDB" id="9811743at2"/>
<comment type="cofactor">
    <cofactor evidence="1">
        <name>NAD(+)</name>
        <dbReference type="ChEBI" id="CHEBI:57540"/>
    </cofactor>
</comment>
<feature type="domain" description="NAD-dependent epimerase/dehydratase" evidence="5">
    <location>
        <begin position="36"/>
        <end position="278"/>
    </location>
</feature>
<dbReference type="Pfam" id="PF01370">
    <property type="entry name" value="Epimerase"/>
    <property type="match status" value="1"/>
</dbReference>
<dbReference type="EMBL" id="FOTW01000047">
    <property type="protein sequence ID" value="SFM91284.1"/>
    <property type="molecule type" value="Genomic_DNA"/>
</dbReference>
<protein>
    <submittedName>
        <fullName evidence="6">dTDP-glucose 4,6-dehydratase</fullName>
    </submittedName>
</protein>
<organism evidence="6 7">
    <name type="scientific">Rugamonas rubra</name>
    <dbReference type="NCBI Taxonomy" id="758825"/>
    <lineage>
        <taxon>Bacteria</taxon>
        <taxon>Pseudomonadati</taxon>
        <taxon>Pseudomonadota</taxon>
        <taxon>Betaproteobacteria</taxon>
        <taxon>Burkholderiales</taxon>
        <taxon>Oxalobacteraceae</taxon>
        <taxon>Telluria group</taxon>
        <taxon>Rugamonas</taxon>
    </lineage>
</organism>
<evidence type="ECO:0000313" key="6">
    <source>
        <dbReference type="EMBL" id="SFM91284.1"/>
    </source>
</evidence>
<dbReference type="InterPro" id="IPR044516">
    <property type="entry name" value="UXS-like"/>
</dbReference>
<dbReference type="STRING" id="758825.SAMN02982985_05758"/>
<gene>
    <name evidence="6" type="ORF">SAMN02982985_05758</name>
</gene>
<evidence type="ECO:0000256" key="4">
    <source>
        <dbReference type="ARBA" id="ARBA00023239"/>
    </source>
</evidence>
<sequence>MRAAPAYRPGIAADDVALILERVAAPVWQALRGQRIFITGGTGFLGCWLLEALLAGDAQFDLGLQLTVLSRDPDGFRAKAPHLAGAAAVTLLRGDMAELAGVDGRYDIVIHAATDVARADADPLHAFEQIVAGSRETLALARRCGASRYLLTSSGAVYGRQPSDCSHIDESYAGAPDTGDSASAYGQAKRVAEWMSACHAERHGLEVRIARCFAFAGPYLPLDAHFAIGNFIADSLAGRPVHIGGDGTPLRSYLYAADLAVWLLTILVQGDRRPYNVGSSHALALAELAALVSRSITGAEQVHIAGTPTPGRPPQRYVPATARAAALGLQEYTDLATAIRKTAAWHHKEHPHAA</sequence>
<evidence type="ECO:0000256" key="2">
    <source>
        <dbReference type="ARBA" id="ARBA00022793"/>
    </source>
</evidence>
<dbReference type="InterPro" id="IPR001509">
    <property type="entry name" value="Epimerase_deHydtase"/>
</dbReference>